<sequence>MINEEYTFKGFSTETVSFLKNLNENNNKVWFEENKENYKKLLLKPMESLVMDMSNYMLTIDPLIDTTPSVSKTISRIYRDTRFSKDKSPYKDTMWITFKRPSKDWASNPAFFFEISQNSYRYGMGFFSATPNTMELFRKNIDTSPKEFKKSISFYSKQNVFVVEGDKYKRILDNNKPEEILDWYQRKNLYLVCNKEIDEVLFSQQLVDELKSNFNLLSDFYHYLCKIKK</sequence>
<evidence type="ECO:0000313" key="2">
    <source>
        <dbReference type="Proteomes" id="UP001058074"/>
    </source>
</evidence>
<keyword evidence="2" id="KW-1185">Reference proteome</keyword>
<organism evidence="1 2">
    <name type="scientific">Inconstantimicrobium mannanitabidum</name>
    <dbReference type="NCBI Taxonomy" id="1604901"/>
    <lineage>
        <taxon>Bacteria</taxon>
        <taxon>Bacillati</taxon>
        <taxon>Bacillota</taxon>
        <taxon>Clostridia</taxon>
        <taxon>Eubacteriales</taxon>
        <taxon>Clostridiaceae</taxon>
        <taxon>Inconstantimicrobium</taxon>
    </lineage>
</organism>
<reference evidence="1" key="1">
    <citation type="journal article" date="2025" name="Int. J. Syst. Evol. Microbiol.">
        <title>Inconstantimicrobium mannanitabidum sp. nov., a novel member of the family Clostridiaceae isolated from anoxic soil under the treatment of reductive soil disinfestation.</title>
        <authorList>
            <person name="Ueki A."/>
            <person name="Tonouchi A."/>
            <person name="Honma S."/>
            <person name="Kaku N."/>
            <person name="Ueki K."/>
        </authorList>
    </citation>
    <scope>NUCLEOTIDE SEQUENCE</scope>
    <source>
        <strain evidence="1">TW13</strain>
    </source>
</reference>
<gene>
    <name evidence="1" type="ORF">rsdtw13_17120</name>
</gene>
<evidence type="ECO:0000313" key="1">
    <source>
        <dbReference type="EMBL" id="GKX66454.1"/>
    </source>
</evidence>
<dbReference type="Proteomes" id="UP001058074">
    <property type="component" value="Unassembled WGS sequence"/>
</dbReference>
<dbReference type="EMBL" id="BROD01000001">
    <property type="protein sequence ID" value="GKX66454.1"/>
    <property type="molecule type" value="Genomic_DNA"/>
</dbReference>
<protein>
    <submittedName>
        <fullName evidence="1">TIGR02453 family protein</fullName>
    </submittedName>
</protein>
<comment type="caution">
    <text evidence="1">The sequence shown here is derived from an EMBL/GenBank/DDBJ whole genome shotgun (WGS) entry which is preliminary data.</text>
</comment>
<name>A0ACB5RBM5_9CLOT</name>
<proteinExistence type="predicted"/>
<accession>A0ACB5RBM5</accession>